<evidence type="ECO:0000313" key="4">
    <source>
        <dbReference type="Proteomes" id="UP000763557"/>
    </source>
</evidence>
<organism evidence="3 4">
    <name type="scientific">Kibdelosporangium persicum</name>
    <dbReference type="NCBI Taxonomy" id="2698649"/>
    <lineage>
        <taxon>Bacteria</taxon>
        <taxon>Bacillati</taxon>
        <taxon>Actinomycetota</taxon>
        <taxon>Actinomycetes</taxon>
        <taxon>Pseudonocardiales</taxon>
        <taxon>Pseudonocardiaceae</taxon>
        <taxon>Kibdelosporangium</taxon>
    </lineage>
</organism>
<proteinExistence type="predicted"/>
<dbReference type="PANTHER" id="PTHR13847">
    <property type="entry name" value="SARCOSINE DEHYDROGENASE-RELATED"/>
    <property type="match status" value="1"/>
</dbReference>
<keyword evidence="4" id="KW-1185">Reference proteome</keyword>
<feature type="domain" description="FAD dependent oxidoreductase" evidence="2">
    <location>
        <begin position="7"/>
        <end position="349"/>
    </location>
</feature>
<reference evidence="3 4" key="1">
    <citation type="submission" date="2020-01" db="EMBL/GenBank/DDBJ databases">
        <title>Kibdelosporangium persica a novel Actinomycetes from a hot desert in Iran.</title>
        <authorList>
            <person name="Safaei N."/>
            <person name="Zaburannyi N."/>
            <person name="Mueller R."/>
            <person name="Wink J."/>
        </authorList>
    </citation>
    <scope>NUCLEOTIDE SEQUENCE [LARGE SCALE GENOMIC DNA]</scope>
    <source>
        <strain evidence="3 4">4NS15</strain>
    </source>
</reference>
<sequence>MSGRQADVVVIGAGIMGASCAYHLAAQGARVALLEANEGPAMESTGRSFASIRTQWADITNIQLSWESIKIYRDFESRHGVDVGYRASGYLLLVPEDRWEQQLAAVALQRSLGADVDVLTPQDAQRHTSFDTAGLGGCTWGRDDGVVDPHLVTTTYLDLARQLGVIVGFRQPVRAIEHLGDEWTLTTPTTELRARYVVNAAGGWAGEVAALANLSVPVGHVRRMIFASTPDGVSGQLPMTIDVRTGFYLRSEGSRLLMGCANPDEKAGYSTRMDWRWMETALELGVERFPWLADVPIDNTASWAGTYEVTPDHRPFLGAMPGTPTWVNACGFSGHGVMQAPMVGKVTAEEIVGGRAVSVDIDPLRIDRLGNAGLAATSLVF</sequence>
<name>A0ABX2FI93_9PSEU</name>
<keyword evidence="1" id="KW-0560">Oxidoreductase</keyword>
<dbReference type="Pfam" id="PF01266">
    <property type="entry name" value="DAO"/>
    <property type="match status" value="1"/>
</dbReference>
<dbReference type="Proteomes" id="UP000763557">
    <property type="component" value="Unassembled WGS sequence"/>
</dbReference>
<comment type="caution">
    <text evidence="3">The sequence shown here is derived from an EMBL/GenBank/DDBJ whole genome shotgun (WGS) entry which is preliminary data.</text>
</comment>
<dbReference type="RefSeq" id="WP_217281761.1">
    <property type="nucleotide sequence ID" value="NZ_CBCSGW010000045.1"/>
</dbReference>
<dbReference type="EMBL" id="JAAATY010000052">
    <property type="protein sequence ID" value="NRN71139.1"/>
    <property type="molecule type" value="Genomic_DNA"/>
</dbReference>
<evidence type="ECO:0000313" key="3">
    <source>
        <dbReference type="EMBL" id="NRN71139.1"/>
    </source>
</evidence>
<gene>
    <name evidence="3" type="ORF">GC106_84140</name>
</gene>
<evidence type="ECO:0000256" key="1">
    <source>
        <dbReference type="ARBA" id="ARBA00023002"/>
    </source>
</evidence>
<evidence type="ECO:0000259" key="2">
    <source>
        <dbReference type="Pfam" id="PF01266"/>
    </source>
</evidence>
<protein>
    <submittedName>
        <fullName evidence="3">FAD-dependent catabolic D-arginine dehydrogenase DauA</fullName>
    </submittedName>
</protein>
<dbReference type="PROSITE" id="PS51257">
    <property type="entry name" value="PROKAR_LIPOPROTEIN"/>
    <property type="match status" value="1"/>
</dbReference>
<dbReference type="InterPro" id="IPR006076">
    <property type="entry name" value="FAD-dep_OxRdtase"/>
</dbReference>
<dbReference type="PANTHER" id="PTHR13847:SF287">
    <property type="entry name" value="FAD-DEPENDENT OXIDOREDUCTASE DOMAIN-CONTAINING PROTEIN 1"/>
    <property type="match status" value="1"/>
</dbReference>
<accession>A0ABX2FI93</accession>